<evidence type="ECO:0000256" key="1">
    <source>
        <dbReference type="SAM" id="SignalP"/>
    </source>
</evidence>
<comment type="caution">
    <text evidence="2">The sequence shown here is derived from an EMBL/GenBank/DDBJ whole genome shotgun (WGS) entry which is preliminary data.</text>
</comment>
<gene>
    <name evidence="2" type="ORF">HAX54_050937</name>
</gene>
<organism evidence="2 3">
    <name type="scientific">Datura stramonium</name>
    <name type="common">Jimsonweed</name>
    <name type="synonym">Common thornapple</name>
    <dbReference type="NCBI Taxonomy" id="4076"/>
    <lineage>
        <taxon>Eukaryota</taxon>
        <taxon>Viridiplantae</taxon>
        <taxon>Streptophyta</taxon>
        <taxon>Embryophyta</taxon>
        <taxon>Tracheophyta</taxon>
        <taxon>Spermatophyta</taxon>
        <taxon>Magnoliopsida</taxon>
        <taxon>eudicotyledons</taxon>
        <taxon>Gunneridae</taxon>
        <taxon>Pentapetalae</taxon>
        <taxon>asterids</taxon>
        <taxon>lamiids</taxon>
        <taxon>Solanales</taxon>
        <taxon>Solanaceae</taxon>
        <taxon>Solanoideae</taxon>
        <taxon>Datureae</taxon>
        <taxon>Datura</taxon>
    </lineage>
</organism>
<reference evidence="2 3" key="1">
    <citation type="journal article" date="2021" name="BMC Genomics">
        <title>Datura genome reveals duplications of psychoactive alkaloid biosynthetic genes and high mutation rate following tissue culture.</title>
        <authorList>
            <person name="Rajewski A."/>
            <person name="Carter-House D."/>
            <person name="Stajich J."/>
            <person name="Litt A."/>
        </authorList>
    </citation>
    <scope>NUCLEOTIDE SEQUENCE [LARGE SCALE GENOMIC DNA]</scope>
    <source>
        <strain evidence="2">AR-01</strain>
    </source>
</reference>
<accession>A0ABS8WPK1</accession>
<dbReference type="Proteomes" id="UP000823775">
    <property type="component" value="Unassembled WGS sequence"/>
</dbReference>
<name>A0ABS8WPK1_DATST</name>
<keyword evidence="1" id="KW-0732">Signal</keyword>
<sequence>MPRVARLTASSTLCIAPVSIVLPLCVVPGGAVLVPVPCYRPCVAWPARIAIALRCAYGHTSMLAPYVLYRAAVHVPRVSCILGMTMHHTVGCAGVASGAKCFNLRF</sequence>
<dbReference type="EMBL" id="JACEIK010008978">
    <property type="protein sequence ID" value="MCE3051836.1"/>
    <property type="molecule type" value="Genomic_DNA"/>
</dbReference>
<feature type="chain" id="PRO_5046387452" description="Secreted protein" evidence="1">
    <location>
        <begin position="32"/>
        <end position="106"/>
    </location>
</feature>
<feature type="signal peptide" evidence="1">
    <location>
        <begin position="1"/>
        <end position="31"/>
    </location>
</feature>
<proteinExistence type="predicted"/>
<evidence type="ECO:0000313" key="3">
    <source>
        <dbReference type="Proteomes" id="UP000823775"/>
    </source>
</evidence>
<evidence type="ECO:0000313" key="2">
    <source>
        <dbReference type="EMBL" id="MCE3051836.1"/>
    </source>
</evidence>
<evidence type="ECO:0008006" key="4">
    <source>
        <dbReference type="Google" id="ProtNLM"/>
    </source>
</evidence>
<keyword evidence="3" id="KW-1185">Reference proteome</keyword>
<feature type="non-terminal residue" evidence="2">
    <location>
        <position position="106"/>
    </location>
</feature>
<protein>
    <recommendedName>
        <fullName evidence="4">Secreted protein</fullName>
    </recommendedName>
</protein>